<dbReference type="OrthoDB" id="10065625at2759"/>
<accession>A0A9Q1H8C0</accession>
<dbReference type="EMBL" id="JAIZAY010000009">
    <property type="protein sequence ID" value="KAJ8036343.1"/>
    <property type="molecule type" value="Genomic_DNA"/>
</dbReference>
<protein>
    <submittedName>
        <fullName evidence="1">Uncharacterized protein</fullName>
    </submittedName>
</protein>
<keyword evidence="2" id="KW-1185">Reference proteome</keyword>
<comment type="caution">
    <text evidence="1">The sequence shown here is derived from an EMBL/GenBank/DDBJ whole genome shotgun (WGS) entry which is preliminary data.</text>
</comment>
<sequence>MSLSTGSFPESQKVAHVRPLLKKAGLDRENLKNYRPVASLKFLGKTIERVVSSRINDHIL</sequence>
<reference evidence="1" key="1">
    <citation type="submission" date="2021-10" db="EMBL/GenBank/DDBJ databases">
        <title>Tropical sea cucumber genome reveals ecological adaptation and Cuvierian tubules defense mechanism.</title>
        <authorList>
            <person name="Chen T."/>
        </authorList>
    </citation>
    <scope>NUCLEOTIDE SEQUENCE</scope>
    <source>
        <strain evidence="1">Nanhai2018</strain>
        <tissue evidence="1">Muscle</tissue>
    </source>
</reference>
<dbReference type="Proteomes" id="UP001152320">
    <property type="component" value="Chromosome 9"/>
</dbReference>
<organism evidence="1 2">
    <name type="scientific">Holothuria leucospilota</name>
    <name type="common">Black long sea cucumber</name>
    <name type="synonym">Mertensiothuria leucospilota</name>
    <dbReference type="NCBI Taxonomy" id="206669"/>
    <lineage>
        <taxon>Eukaryota</taxon>
        <taxon>Metazoa</taxon>
        <taxon>Echinodermata</taxon>
        <taxon>Eleutherozoa</taxon>
        <taxon>Echinozoa</taxon>
        <taxon>Holothuroidea</taxon>
        <taxon>Aspidochirotacea</taxon>
        <taxon>Aspidochirotida</taxon>
        <taxon>Holothuriidae</taxon>
        <taxon>Holothuria</taxon>
    </lineage>
</organism>
<evidence type="ECO:0000313" key="2">
    <source>
        <dbReference type="Proteomes" id="UP001152320"/>
    </source>
</evidence>
<evidence type="ECO:0000313" key="1">
    <source>
        <dbReference type="EMBL" id="KAJ8036343.1"/>
    </source>
</evidence>
<name>A0A9Q1H8C0_HOLLE</name>
<gene>
    <name evidence="1" type="ORF">HOLleu_20292</name>
</gene>
<proteinExistence type="predicted"/>
<dbReference type="AlphaFoldDB" id="A0A9Q1H8C0"/>